<feature type="region of interest" description="Disordered" evidence="1">
    <location>
        <begin position="74"/>
        <end position="94"/>
    </location>
</feature>
<dbReference type="EMBL" id="QGNW01000451">
    <property type="protein sequence ID" value="RVW70918.1"/>
    <property type="molecule type" value="Genomic_DNA"/>
</dbReference>
<evidence type="ECO:0000313" key="2">
    <source>
        <dbReference type="EMBL" id="RVW70918.1"/>
    </source>
</evidence>
<dbReference type="Proteomes" id="UP000288805">
    <property type="component" value="Unassembled WGS sequence"/>
</dbReference>
<dbReference type="AlphaFoldDB" id="A0A438GFF8"/>
<proteinExistence type="predicted"/>
<organism evidence="2 3">
    <name type="scientific">Vitis vinifera</name>
    <name type="common">Grape</name>
    <dbReference type="NCBI Taxonomy" id="29760"/>
    <lineage>
        <taxon>Eukaryota</taxon>
        <taxon>Viridiplantae</taxon>
        <taxon>Streptophyta</taxon>
        <taxon>Embryophyta</taxon>
        <taxon>Tracheophyta</taxon>
        <taxon>Spermatophyta</taxon>
        <taxon>Magnoliopsida</taxon>
        <taxon>eudicotyledons</taxon>
        <taxon>Gunneridae</taxon>
        <taxon>Pentapetalae</taxon>
        <taxon>rosids</taxon>
        <taxon>Vitales</taxon>
        <taxon>Vitaceae</taxon>
        <taxon>Viteae</taxon>
        <taxon>Vitis</taxon>
    </lineage>
</organism>
<comment type="caution">
    <text evidence="2">The sequence shown here is derived from an EMBL/GenBank/DDBJ whole genome shotgun (WGS) entry which is preliminary data.</text>
</comment>
<protein>
    <submittedName>
        <fullName evidence="2">Uncharacterized protein</fullName>
    </submittedName>
</protein>
<name>A0A438GFF8_VITVI</name>
<reference evidence="2 3" key="1">
    <citation type="journal article" date="2018" name="PLoS Genet.">
        <title>Population sequencing reveals clonal diversity and ancestral inbreeding in the grapevine cultivar Chardonnay.</title>
        <authorList>
            <person name="Roach M.J."/>
            <person name="Johnson D.L."/>
            <person name="Bohlmann J."/>
            <person name="van Vuuren H.J."/>
            <person name="Jones S.J."/>
            <person name="Pretorius I.S."/>
            <person name="Schmidt S.A."/>
            <person name="Borneman A.R."/>
        </authorList>
    </citation>
    <scope>NUCLEOTIDE SEQUENCE [LARGE SCALE GENOMIC DNA]</scope>
    <source>
        <strain evidence="3">cv. Chardonnay</strain>
        <tissue evidence="2">Leaf</tissue>
    </source>
</reference>
<accession>A0A438GFF8</accession>
<evidence type="ECO:0000313" key="3">
    <source>
        <dbReference type="Proteomes" id="UP000288805"/>
    </source>
</evidence>
<gene>
    <name evidence="2" type="ORF">CK203_059988</name>
</gene>
<sequence length="111" mass="12277">MDKSICTAASWSLASAIKIAREVGSSKDGEPFLDPPTHLTIAITESGGQRSPTADPLRTIQIRKKALTHTYQFPLDTLRGPEHPRHPPTKPRHLCMGAFCHDRNPPFSRLP</sequence>
<evidence type="ECO:0000256" key="1">
    <source>
        <dbReference type="SAM" id="MobiDB-lite"/>
    </source>
</evidence>